<keyword evidence="6" id="KW-0238">DNA-binding</keyword>
<sequence length="382" mass="42402">MEGGERGSSAIPESVMNSVNTTLVNVENLRTHLLQFLSLSDPDVLSEMPPLQRAQALFTLAKATTTLFALRLRCSGVHPDEHRIKSELERLSLYQDKLERFIDLSKAPLRPSTTLNSQAATRFIEHSLPDLTPGQRLSMRQISKGDSNVKKKRKYQSSEKQSVQDAAKEFLEKASRELFGDRKDGLKGPLQLIMFLVQLHQLPEASERSQLYLSCYSFLSHSFCCIGYQQEVKEASCTCVVTLFGLISSGCATGNISEQPQYQHPSVTKKPALNPAACVKEQWQGPPFLPQKVPGRFQCTCAFETSQLLALLTAGLNEFITKLGCGLLVPKLFSVSCAVSCARGEHLAWHDRITCKRQLIRVGLKEMLAILALPSLKPLAEI</sequence>
<evidence type="ECO:0000256" key="4">
    <source>
        <dbReference type="ARBA" id="ARBA00022884"/>
    </source>
</evidence>
<gene>
    <name evidence="8" type="ORF">V6N11_013085</name>
</gene>
<evidence type="ECO:0000256" key="1">
    <source>
        <dbReference type="ARBA" id="ARBA00004123"/>
    </source>
</evidence>
<evidence type="ECO:0000256" key="6">
    <source>
        <dbReference type="RuleBase" id="RU368003"/>
    </source>
</evidence>
<dbReference type="Pfam" id="PF04000">
    <property type="entry name" value="Sas10_Utp3"/>
    <property type="match status" value="1"/>
</dbReference>
<name>A0ABR1ZU95_9ROSI</name>
<comment type="caution">
    <text evidence="8">The sequence shown here is derived from an EMBL/GenBank/DDBJ whole genome shotgun (WGS) entry which is preliminary data.</text>
</comment>
<feature type="region of interest" description="Disordered" evidence="7">
    <location>
        <begin position="131"/>
        <end position="161"/>
    </location>
</feature>
<dbReference type="PANTHER" id="PTHR15341:SF3">
    <property type="entry name" value="NUCLEAR NUCLEIC ACID-BINDING PROTEIN C1D"/>
    <property type="match status" value="1"/>
</dbReference>
<dbReference type="EMBL" id="JBBPBN010000584">
    <property type="protein sequence ID" value="KAK8484288.1"/>
    <property type="molecule type" value="Genomic_DNA"/>
</dbReference>
<dbReference type="InterPro" id="IPR011082">
    <property type="entry name" value="Exosome-assoc_fac/DNA_repair"/>
</dbReference>
<keyword evidence="3 6" id="KW-0698">rRNA processing</keyword>
<keyword evidence="4 6" id="KW-0694">RNA-binding</keyword>
<evidence type="ECO:0000256" key="2">
    <source>
        <dbReference type="ARBA" id="ARBA00009154"/>
    </source>
</evidence>
<reference evidence="8 9" key="1">
    <citation type="journal article" date="2024" name="G3 (Bethesda)">
        <title>Genome assembly of Hibiscus sabdariffa L. provides insights into metabolisms of medicinal natural products.</title>
        <authorList>
            <person name="Kim T."/>
        </authorList>
    </citation>
    <scope>NUCLEOTIDE SEQUENCE [LARGE SCALE GENOMIC DNA]</scope>
    <source>
        <strain evidence="8">TK-2024</strain>
        <tissue evidence="8">Old leaves</tissue>
    </source>
</reference>
<keyword evidence="5 6" id="KW-0539">Nucleus</keyword>
<comment type="similarity">
    <text evidence="2 6">Belongs to the C1D family.</text>
</comment>
<evidence type="ECO:0000256" key="5">
    <source>
        <dbReference type="ARBA" id="ARBA00023242"/>
    </source>
</evidence>
<evidence type="ECO:0000313" key="8">
    <source>
        <dbReference type="EMBL" id="KAK8484288.1"/>
    </source>
</evidence>
<dbReference type="InterPro" id="IPR007146">
    <property type="entry name" value="Sas10/Utp3/C1D"/>
</dbReference>
<comment type="function">
    <text evidence="6">Plays a role in the recruitment of the exosome to pre-rRNA to mediate the 3'-5' end processing of the 5.8S rRNA.</text>
</comment>
<proteinExistence type="inferred from homology"/>
<keyword evidence="6" id="KW-0963">Cytoplasm</keyword>
<keyword evidence="9" id="KW-1185">Reference proteome</keyword>
<organism evidence="8 9">
    <name type="scientific">Hibiscus sabdariffa</name>
    <name type="common">roselle</name>
    <dbReference type="NCBI Taxonomy" id="183260"/>
    <lineage>
        <taxon>Eukaryota</taxon>
        <taxon>Viridiplantae</taxon>
        <taxon>Streptophyta</taxon>
        <taxon>Embryophyta</taxon>
        <taxon>Tracheophyta</taxon>
        <taxon>Spermatophyta</taxon>
        <taxon>Magnoliopsida</taxon>
        <taxon>eudicotyledons</taxon>
        <taxon>Gunneridae</taxon>
        <taxon>Pentapetalae</taxon>
        <taxon>rosids</taxon>
        <taxon>malvids</taxon>
        <taxon>Malvales</taxon>
        <taxon>Malvaceae</taxon>
        <taxon>Malvoideae</taxon>
        <taxon>Hibiscus</taxon>
    </lineage>
</organism>
<evidence type="ECO:0000256" key="3">
    <source>
        <dbReference type="ARBA" id="ARBA00022552"/>
    </source>
</evidence>
<comment type="subcellular location">
    <subcellularLocation>
        <location evidence="6">Cytoplasm</location>
    </subcellularLocation>
    <subcellularLocation>
        <location evidence="6">Nucleus</location>
        <location evidence="6">Nucleolus</location>
    </subcellularLocation>
    <subcellularLocation>
        <location evidence="1 6">Nucleus</location>
    </subcellularLocation>
</comment>
<comment type="subunit">
    <text evidence="6">Monomer and homodimer.</text>
</comment>
<accession>A0ABR1ZU95</accession>
<evidence type="ECO:0000256" key="7">
    <source>
        <dbReference type="SAM" id="MobiDB-lite"/>
    </source>
</evidence>
<protein>
    <recommendedName>
        <fullName evidence="6">Nuclear nucleic acid-binding protein C1D</fullName>
    </recommendedName>
</protein>
<dbReference type="Proteomes" id="UP001396334">
    <property type="component" value="Unassembled WGS sequence"/>
</dbReference>
<dbReference type="PANTHER" id="PTHR15341">
    <property type="entry name" value="SUN-COR STEROID HORMONE RECEPTOR CO-REPRESSOR"/>
    <property type="match status" value="1"/>
</dbReference>
<evidence type="ECO:0000313" key="9">
    <source>
        <dbReference type="Proteomes" id="UP001396334"/>
    </source>
</evidence>